<sequence>MRRYPLSVAAAVLLTGSLIACGGGDADTSKANQARGAIKIWLSNNKEEVAWGEAMVAAWNAAHADEKVTAEQIPAGRTSEEVITAAITGGNAPCLIFNTAPAAVPEFEKMGGLVPLDDFPDGVSYVRARSGDVAEQYASPDGKFRQLPWKSNPVRIFFNKKLFQQAGLNPDGSSLNSYAGFLDASRKLVATKAAQAAIWPAPSNEFFQPWFDFYPMFAAETGGRQLVVDGKPTFDSAEGRAVAGLWRTMYDEALAPREKYTGDAFAEGKAAMAIVGPWAIAVYKDKVEWGSVPVPTSAGKLADQIWTFSDAKNVAMYSSCANRGTAWDLMKFATSTEQDGKLLQASGQMPLRTNLPAAYPDFFTANPTYRAFADQAARTVEVPNVPNSVKIWQTFRDAYSASVIFGREDPAAALAKASTEIAKLAGGK</sequence>
<proteinExistence type="inferred from homology"/>
<name>A0A8J4E3P2_9ACTN</name>
<dbReference type="Gene3D" id="3.40.190.10">
    <property type="entry name" value="Periplasmic binding protein-like II"/>
    <property type="match status" value="2"/>
</dbReference>
<evidence type="ECO:0000256" key="4">
    <source>
        <dbReference type="SAM" id="SignalP"/>
    </source>
</evidence>
<dbReference type="SUPFAM" id="SSF53850">
    <property type="entry name" value="Periplasmic binding protein-like II"/>
    <property type="match status" value="1"/>
</dbReference>
<comment type="similarity">
    <text evidence="1">Belongs to the bacterial solute-binding protein 1 family.</text>
</comment>
<dbReference type="GO" id="GO:0042956">
    <property type="term" value="P:maltodextrin transmembrane transport"/>
    <property type="evidence" value="ECO:0007669"/>
    <property type="project" value="TreeGrafter"/>
</dbReference>
<dbReference type="AlphaFoldDB" id="A0A8J4E3P2"/>
<feature type="chain" id="PRO_5039160005" evidence="4">
    <location>
        <begin position="21"/>
        <end position="428"/>
    </location>
</feature>
<dbReference type="PROSITE" id="PS51257">
    <property type="entry name" value="PROKAR_LIPOPROTEIN"/>
    <property type="match status" value="1"/>
</dbReference>
<comment type="caution">
    <text evidence="5">The sequence shown here is derived from an EMBL/GenBank/DDBJ whole genome shotgun (WGS) entry which is preliminary data.</text>
</comment>
<evidence type="ECO:0000313" key="6">
    <source>
        <dbReference type="Proteomes" id="UP000612585"/>
    </source>
</evidence>
<evidence type="ECO:0000256" key="3">
    <source>
        <dbReference type="ARBA" id="ARBA00022729"/>
    </source>
</evidence>
<reference evidence="5" key="1">
    <citation type="submission" date="2021-01" db="EMBL/GenBank/DDBJ databases">
        <title>Whole genome shotgun sequence of Virgisporangium aurantiacum NBRC 16421.</title>
        <authorList>
            <person name="Komaki H."/>
            <person name="Tamura T."/>
        </authorList>
    </citation>
    <scope>NUCLEOTIDE SEQUENCE</scope>
    <source>
        <strain evidence="5">NBRC 16421</strain>
    </source>
</reference>
<dbReference type="PANTHER" id="PTHR30061:SF50">
    <property type="entry name" value="MALTOSE_MALTODEXTRIN-BINDING PERIPLASMIC PROTEIN"/>
    <property type="match status" value="1"/>
</dbReference>
<keyword evidence="2" id="KW-0813">Transport</keyword>
<dbReference type="Pfam" id="PF13416">
    <property type="entry name" value="SBP_bac_8"/>
    <property type="match status" value="1"/>
</dbReference>
<dbReference type="Proteomes" id="UP000612585">
    <property type="component" value="Unassembled WGS sequence"/>
</dbReference>
<dbReference type="InterPro" id="IPR006059">
    <property type="entry name" value="SBP"/>
</dbReference>
<keyword evidence="6" id="KW-1185">Reference proteome</keyword>
<dbReference type="PANTHER" id="PTHR30061">
    <property type="entry name" value="MALTOSE-BINDING PERIPLASMIC PROTEIN"/>
    <property type="match status" value="1"/>
</dbReference>
<organism evidence="5 6">
    <name type="scientific">Virgisporangium aurantiacum</name>
    <dbReference type="NCBI Taxonomy" id="175570"/>
    <lineage>
        <taxon>Bacteria</taxon>
        <taxon>Bacillati</taxon>
        <taxon>Actinomycetota</taxon>
        <taxon>Actinomycetes</taxon>
        <taxon>Micromonosporales</taxon>
        <taxon>Micromonosporaceae</taxon>
        <taxon>Virgisporangium</taxon>
    </lineage>
</organism>
<protein>
    <submittedName>
        <fullName evidence="5">Sugar ABC transporter substrate-binding protein</fullName>
    </submittedName>
</protein>
<dbReference type="GO" id="GO:0055052">
    <property type="term" value="C:ATP-binding cassette (ABC) transporter complex, substrate-binding subunit-containing"/>
    <property type="evidence" value="ECO:0007669"/>
    <property type="project" value="TreeGrafter"/>
</dbReference>
<dbReference type="GO" id="GO:0015768">
    <property type="term" value="P:maltose transport"/>
    <property type="evidence" value="ECO:0007669"/>
    <property type="project" value="TreeGrafter"/>
</dbReference>
<dbReference type="EMBL" id="BOPG01000051">
    <property type="protein sequence ID" value="GIJ60326.1"/>
    <property type="molecule type" value="Genomic_DNA"/>
</dbReference>
<evidence type="ECO:0000256" key="1">
    <source>
        <dbReference type="ARBA" id="ARBA00008520"/>
    </source>
</evidence>
<feature type="signal peptide" evidence="4">
    <location>
        <begin position="1"/>
        <end position="20"/>
    </location>
</feature>
<evidence type="ECO:0000256" key="2">
    <source>
        <dbReference type="ARBA" id="ARBA00022448"/>
    </source>
</evidence>
<accession>A0A8J4E3P2</accession>
<keyword evidence="3 4" id="KW-0732">Signal</keyword>
<evidence type="ECO:0000313" key="5">
    <source>
        <dbReference type="EMBL" id="GIJ60326.1"/>
    </source>
</evidence>
<dbReference type="RefSeq" id="WP_204004450.1">
    <property type="nucleotide sequence ID" value="NZ_BOPG01000051.1"/>
</dbReference>
<dbReference type="GO" id="GO:1901982">
    <property type="term" value="F:maltose binding"/>
    <property type="evidence" value="ECO:0007669"/>
    <property type="project" value="TreeGrafter"/>
</dbReference>
<gene>
    <name evidence="5" type="ORF">Vau01_078420</name>
</gene>